<name>A0ABQ5CZ41_9ASTR</name>
<dbReference type="Proteomes" id="UP001151760">
    <property type="component" value="Unassembled WGS sequence"/>
</dbReference>
<reference evidence="2" key="1">
    <citation type="journal article" date="2022" name="Int. J. Mol. Sci.">
        <title>Draft Genome of Tanacetum Coccineum: Genomic Comparison of Closely Related Tanacetum-Family Plants.</title>
        <authorList>
            <person name="Yamashiro T."/>
            <person name="Shiraishi A."/>
            <person name="Nakayama K."/>
            <person name="Satake H."/>
        </authorList>
    </citation>
    <scope>NUCLEOTIDE SEQUENCE</scope>
</reference>
<evidence type="ECO:0000256" key="1">
    <source>
        <dbReference type="SAM" id="MobiDB-lite"/>
    </source>
</evidence>
<sequence>MISKDAEPPKGSKSKESKSSSFKGTKPWPKSSGKSTQADEPVFEAADIKMQQDQGKCYKAITNRLDWNNPEGHEYPFDLSKPPPLIEVQGRQVVPADYFFNNDLEYLKGASSSRKYTTSTTKTKAVKYDNIKGIEDMVPKLWSLVKVAYDQYAMWVTHVKVMKLGSSGKSKRRDCSVAMTVLVPSLLTSSLERFNTSAGNPVKEILLKLNLPDHRSILTDSKEYIKMDVEVPGSSRLTDS</sequence>
<gene>
    <name evidence="2" type="ORF">Tco_0911657</name>
</gene>
<feature type="region of interest" description="Disordered" evidence="1">
    <location>
        <begin position="1"/>
        <end position="43"/>
    </location>
</feature>
<feature type="compositionally biased region" description="Basic and acidic residues" evidence="1">
    <location>
        <begin position="1"/>
        <end position="18"/>
    </location>
</feature>
<organism evidence="2 3">
    <name type="scientific">Tanacetum coccineum</name>
    <dbReference type="NCBI Taxonomy" id="301880"/>
    <lineage>
        <taxon>Eukaryota</taxon>
        <taxon>Viridiplantae</taxon>
        <taxon>Streptophyta</taxon>
        <taxon>Embryophyta</taxon>
        <taxon>Tracheophyta</taxon>
        <taxon>Spermatophyta</taxon>
        <taxon>Magnoliopsida</taxon>
        <taxon>eudicotyledons</taxon>
        <taxon>Gunneridae</taxon>
        <taxon>Pentapetalae</taxon>
        <taxon>asterids</taxon>
        <taxon>campanulids</taxon>
        <taxon>Asterales</taxon>
        <taxon>Asteraceae</taxon>
        <taxon>Asteroideae</taxon>
        <taxon>Anthemideae</taxon>
        <taxon>Anthemidinae</taxon>
        <taxon>Tanacetum</taxon>
    </lineage>
</organism>
<dbReference type="EMBL" id="BQNB010014701">
    <property type="protein sequence ID" value="GJT31382.1"/>
    <property type="molecule type" value="Genomic_DNA"/>
</dbReference>
<evidence type="ECO:0000313" key="3">
    <source>
        <dbReference type="Proteomes" id="UP001151760"/>
    </source>
</evidence>
<keyword evidence="3" id="KW-1185">Reference proteome</keyword>
<evidence type="ECO:0000313" key="2">
    <source>
        <dbReference type="EMBL" id="GJT31382.1"/>
    </source>
</evidence>
<comment type="caution">
    <text evidence="2">The sequence shown here is derived from an EMBL/GenBank/DDBJ whole genome shotgun (WGS) entry which is preliminary data.</text>
</comment>
<accession>A0ABQ5CZ41</accession>
<protein>
    <submittedName>
        <fullName evidence="2">Uncharacterized protein</fullName>
    </submittedName>
</protein>
<reference evidence="2" key="2">
    <citation type="submission" date="2022-01" db="EMBL/GenBank/DDBJ databases">
        <authorList>
            <person name="Yamashiro T."/>
            <person name="Shiraishi A."/>
            <person name="Satake H."/>
            <person name="Nakayama K."/>
        </authorList>
    </citation>
    <scope>NUCLEOTIDE SEQUENCE</scope>
</reference>
<proteinExistence type="predicted"/>